<organism evidence="8">
    <name type="scientific">Nocardia globerula</name>
    <dbReference type="NCBI Taxonomy" id="1818"/>
    <lineage>
        <taxon>Bacteria</taxon>
        <taxon>Bacillati</taxon>
        <taxon>Actinomycetota</taxon>
        <taxon>Actinomycetes</taxon>
        <taxon>Mycobacteriales</taxon>
        <taxon>Nocardiaceae</taxon>
        <taxon>Nocardia</taxon>
    </lineage>
</organism>
<feature type="transmembrane region" description="Helical" evidence="6">
    <location>
        <begin position="225"/>
        <end position="245"/>
    </location>
</feature>
<feature type="compositionally biased region" description="Low complexity" evidence="5">
    <location>
        <begin position="42"/>
        <end position="58"/>
    </location>
</feature>
<name>A0A652YZ98_NOCGL</name>
<keyword evidence="2 6" id="KW-0812">Transmembrane</keyword>
<accession>A0A652YZ98</accession>
<dbReference type="EMBL" id="VNIQ01000001">
    <property type="protein sequence ID" value="TYQ08927.1"/>
    <property type="molecule type" value="Genomic_DNA"/>
</dbReference>
<reference evidence="8" key="1">
    <citation type="submission" date="2019-07" db="EMBL/GenBank/DDBJ databases">
        <title>Genomic Encyclopedia of Type Strains, Phase IV (KMG-IV): sequencing the most valuable type-strain genomes for metagenomic binning, comparative biology and taxonomic classification.</title>
        <authorList>
            <person name="Goeker M."/>
        </authorList>
    </citation>
    <scope>NUCLEOTIDE SEQUENCE</scope>
    <source>
        <strain evidence="8">DSM 44596</strain>
    </source>
</reference>
<gene>
    <name evidence="8" type="ORF">FNL38_1011304</name>
</gene>
<evidence type="ECO:0000256" key="6">
    <source>
        <dbReference type="SAM" id="Phobius"/>
    </source>
</evidence>
<comment type="subcellular location">
    <subcellularLocation>
        <location evidence="1">Membrane</location>
        <topology evidence="1">Multi-pass membrane protein</topology>
    </subcellularLocation>
</comment>
<dbReference type="Pfam" id="PF05154">
    <property type="entry name" value="TM2"/>
    <property type="match status" value="1"/>
</dbReference>
<evidence type="ECO:0000313" key="8">
    <source>
        <dbReference type="EMBL" id="TYQ08927.1"/>
    </source>
</evidence>
<dbReference type="AlphaFoldDB" id="A0A652YZ98"/>
<evidence type="ECO:0000259" key="7">
    <source>
        <dbReference type="Pfam" id="PF05154"/>
    </source>
</evidence>
<proteinExistence type="predicted"/>
<protein>
    <submittedName>
        <fullName evidence="8">TM2 domain-containing membrane protein YozV</fullName>
    </submittedName>
</protein>
<feature type="compositionally biased region" description="Low complexity" evidence="5">
    <location>
        <begin position="115"/>
        <end position="127"/>
    </location>
</feature>
<feature type="domain" description="TM2" evidence="7">
    <location>
        <begin position="196"/>
        <end position="248"/>
    </location>
</feature>
<evidence type="ECO:0000256" key="1">
    <source>
        <dbReference type="ARBA" id="ARBA00004141"/>
    </source>
</evidence>
<comment type="caution">
    <text evidence="8">The sequence shown here is derived from an EMBL/GenBank/DDBJ whole genome shotgun (WGS) entry which is preliminary data.</text>
</comment>
<evidence type="ECO:0000256" key="2">
    <source>
        <dbReference type="ARBA" id="ARBA00022692"/>
    </source>
</evidence>
<evidence type="ECO:0000256" key="3">
    <source>
        <dbReference type="ARBA" id="ARBA00022989"/>
    </source>
</evidence>
<keyword evidence="4 6" id="KW-0472">Membrane</keyword>
<feature type="region of interest" description="Disordered" evidence="5">
    <location>
        <begin position="1"/>
        <end position="153"/>
    </location>
</feature>
<sequence length="265" mass="27566">MPDLNKYPDPAESGDASSSQSAVPPQFGSPFDYEATADASLSETSAPTEKTPSTETTGTGPGWDTYAGMGNGPGWGSHPIYPPPAGSEPTTAFSAASDPTAAYPISEPAPPNYTPPSYEQQPYQQQSYPPPADGPVYGVPADQSANPYAAPPVQGYTAPPQNPGYGQQQPYAQPYGFVDPSAPFGRDPITGQPFSDKSKVTAGLLGILLGGFGAGRFYLNQPGTAIAQIAVTWLTCGIGGIWPLIDGIMMLTGSVKDKYGRPLRS</sequence>
<keyword evidence="3 6" id="KW-1133">Transmembrane helix</keyword>
<evidence type="ECO:0000256" key="4">
    <source>
        <dbReference type="ARBA" id="ARBA00023136"/>
    </source>
</evidence>
<evidence type="ECO:0000256" key="5">
    <source>
        <dbReference type="SAM" id="MobiDB-lite"/>
    </source>
</evidence>
<feature type="transmembrane region" description="Helical" evidence="6">
    <location>
        <begin position="200"/>
        <end position="219"/>
    </location>
</feature>
<dbReference type="InterPro" id="IPR007829">
    <property type="entry name" value="TM2"/>
</dbReference>
<dbReference type="GO" id="GO:0016020">
    <property type="term" value="C:membrane"/>
    <property type="evidence" value="ECO:0007669"/>
    <property type="project" value="UniProtKB-SubCell"/>
</dbReference>